<keyword evidence="2" id="KW-1185">Reference proteome</keyword>
<gene>
    <name evidence="1" type="ORF">E2C01_101337</name>
</gene>
<comment type="caution">
    <text evidence="1">The sequence shown here is derived from an EMBL/GenBank/DDBJ whole genome shotgun (WGS) entry which is preliminary data.</text>
</comment>
<reference evidence="1 2" key="1">
    <citation type="submission" date="2019-05" db="EMBL/GenBank/DDBJ databases">
        <title>Another draft genome of Portunus trituberculatus and its Hox gene families provides insights of decapod evolution.</title>
        <authorList>
            <person name="Jeong J.-H."/>
            <person name="Song I."/>
            <person name="Kim S."/>
            <person name="Choi T."/>
            <person name="Kim D."/>
            <person name="Ryu S."/>
            <person name="Kim W."/>
        </authorList>
    </citation>
    <scope>NUCLEOTIDE SEQUENCE [LARGE SCALE GENOMIC DNA]</scope>
    <source>
        <tissue evidence="1">Muscle</tissue>
    </source>
</reference>
<sequence>MVLVKSYFYLLPLNVLPATPHQYRYHTFTTWFSLPTHTASQNPRLFLSLQSTNGAVVARRRVLGVAAAQTFNIKPPCAFR</sequence>
<name>A0A5B7KFC2_PORTR</name>
<dbReference type="EMBL" id="VSRR010146770">
    <property type="protein sequence ID" value="MPD05586.1"/>
    <property type="molecule type" value="Genomic_DNA"/>
</dbReference>
<evidence type="ECO:0000313" key="2">
    <source>
        <dbReference type="Proteomes" id="UP000324222"/>
    </source>
</evidence>
<protein>
    <submittedName>
        <fullName evidence="1">Uncharacterized protein</fullName>
    </submittedName>
</protein>
<organism evidence="1 2">
    <name type="scientific">Portunus trituberculatus</name>
    <name type="common">Swimming crab</name>
    <name type="synonym">Neptunus trituberculatus</name>
    <dbReference type="NCBI Taxonomy" id="210409"/>
    <lineage>
        <taxon>Eukaryota</taxon>
        <taxon>Metazoa</taxon>
        <taxon>Ecdysozoa</taxon>
        <taxon>Arthropoda</taxon>
        <taxon>Crustacea</taxon>
        <taxon>Multicrustacea</taxon>
        <taxon>Malacostraca</taxon>
        <taxon>Eumalacostraca</taxon>
        <taxon>Eucarida</taxon>
        <taxon>Decapoda</taxon>
        <taxon>Pleocyemata</taxon>
        <taxon>Brachyura</taxon>
        <taxon>Eubrachyura</taxon>
        <taxon>Portunoidea</taxon>
        <taxon>Portunidae</taxon>
        <taxon>Portuninae</taxon>
        <taxon>Portunus</taxon>
    </lineage>
</organism>
<dbReference type="AlphaFoldDB" id="A0A5B7KFC2"/>
<proteinExistence type="predicted"/>
<accession>A0A5B7KFC2</accession>
<dbReference type="Proteomes" id="UP000324222">
    <property type="component" value="Unassembled WGS sequence"/>
</dbReference>
<evidence type="ECO:0000313" key="1">
    <source>
        <dbReference type="EMBL" id="MPD05586.1"/>
    </source>
</evidence>